<name>A0A5C8P9D9_9HYPH</name>
<keyword evidence="4" id="KW-1185">Reference proteome</keyword>
<comment type="caution">
    <text evidence="3">The sequence shown here is derived from an EMBL/GenBank/DDBJ whole genome shotgun (WGS) entry which is preliminary data.</text>
</comment>
<feature type="chain" id="PRO_5023294312" description="Cell division coordinator CpoB" evidence="1">
    <location>
        <begin position="29"/>
        <end position="268"/>
    </location>
</feature>
<accession>A0A5C8P9D9</accession>
<keyword evidence="1" id="KW-0132">Cell division</keyword>
<dbReference type="InterPro" id="IPR014162">
    <property type="entry name" value="CpoB_C"/>
</dbReference>
<dbReference type="Pfam" id="PF13432">
    <property type="entry name" value="TPR_16"/>
    <property type="match status" value="1"/>
</dbReference>
<keyword evidence="1" id="KW-0574">Periplasm</keyword>
<dbReference type="OrthoDB" id="7185608at2"/>
<comment type="function">
    <text evidence="1">Mediates coordination of peptidoglycan synthesis and outer membrane constriction during cell division.</text>
</comment>
<dbReference type="Gene3D" id="1.25.40.10">
    <property type="entry name" value="Tetratricopeptide repeat domain"/>
    <property type="match status" value="1"/>
</dbReference>
<dbReference type="HAMAP" id="MF_02066">
    <property type="entry name" value="CpoB"/>
    <property type="match status" value="1"/>
</dbReference>
<feature type="compositionally biased region" description="Pro residues" evidence="2">
    <location>
        <begin position="89"/>
        <end position="109"/>
    </location>
</feature>
<proteinExistence type="inferred from homology"/>
<dbReference type="SUPFAM" id="SSF48452">
    <property type="entry name" value="TPR-like"/>
    <property type="match status" value="1"/>
</dbReference>
<dbReference type="AlphaFoldDB" id="A0A5C8P9D9"/>
<dbReference type="InterPro" id="IPR011990">
    <property type="entry name" value="TPR-like_helical_dom_sf"/>
</dbReference>
<organism evidence="3 4">
    <name type="scientific">Vineibacter terrae</name>
    <dbReference type="NCBI Taxonomy" id="2586908"/>
    <lineage>
        <taxon>Bacteria</taxon>
        <taxon>Pseudomonadati</taxon>
        <taxon>Pseudomonadota</taxon>
        <taxon>Alphaproteobacteria</taxon>
        <taxon>Hyphomicrobiales</taxon>
        <taxon>Vineibacter</taxon>
    </lineage>
</organism>
<gene>
    <name evidence="3" type="primary">ybgF</name>
    <name evidence="1" type="synonym">cpoB</name>
    <name evidence="3" type="ORF">FHP25_34690</name>
</gene>
<dbReference type="GO" id="GO:0030288">
    <property type="term" value="C:outer membrane-bounded periplasmic space"/>
    <property type="evidence" value="ECO:0007669"/>
    <property type="project" value="UniProtKB-UniRule"/>
</dbReference>
<feature type="compositionally biased region" description="Pro residues" evidence="2">
    <location>
        <begin position="131"/>
        <end position="142"/>
    </location>
</feature>
<feature type="coiled-coil region" evidence="1">
    <location>
        <begin position="38"/>
        <end position="79"/>
    </location>
</feature>
<evidence type="ECO:0000313" key="4">
    <source>
        <dbReference type="Proteomes" id="UP000321638"/>
    </source>
</evidence>
<dbReference type="InterPro" id="IPR034706">
    <property type="entry name" value="CpoB"/>
</dbReference>
<comment type="similarity">
    <text evidence="1">Belongs to the CpoB family.</text>
</comment>
<keyword evidence="1" id="KW-0175">Coiled coil</keyword>
<evidence type="ECO:0000256" key="1">
    <source>
        <dbReference type="HAMAP-Rule" id="MF_02066"/>
    </source>
</evidence>
<keyword evidence="1" id="KW-0131">Cell cycle</keyword>
<reference evidence="3 4" key="1">
    <citation type="submission" date="2019-06" db="EMBL/GenBank/DDBJ databases">
        <title>New taxonomy in bacterial strain CC-CFT640, isolated from vineyard.</title>
        <authorList>
            <person name="Lin S.-Y."/>
            <person name="Tsai C.-F."/>
            <person name="Young C.-C."/>
        </authorList>
    </citation>
    <scope>NUCLEOTIDE SEQUENCE [LARGE SCALE GENOMIC DNA]</scope>
    <source>
        <strain evidence="3 4">CC-CFT640</strain>
    </source>
</reference>
<sequence length="268" mass="29124" precursor="true">MNRIANATIALMLAVGSLAALAVPPAMAQGNYAIEQRFQDMERLITQLTGQVERLQNQVQQLQEKLDRQQADYDFRIQQLESGRGGARPPAPRPTPGPRGDATPPPAPMTPGGLSPGQQADTRPLGSTPSSGPPPAPPPPAAGPEHLYNEAMIAMRSGEYAVAEREFRNFLAKNPRHQLAGNAQYWLGETYYVRKDYANAATAYANGFKTYRTSSVGPDNLLKLGMSLQASGKSADACIVYGQFNQVYPQATDALKRRIAAERQRSRC</sequence>
<dbReference type="GO" id="GO:0043093">
    <property type="term" value="P:FtsZ-dependent cytokinesis"/>
    <property type="evidence" value="ECO:0007669"/>
    <property type="project" value="UniProtKB-UniRule"/>
</dbReference>
<feature type="signal peptide" evidence="1">
    <location>
        <begin position="1"/>
        <end position="28"/>
    </location>
</feature>
<dbReference type="Proteomes" id="UP000321638">
    <property type="component" value="Unassembled WGS sequence"/>
</dbReference>
<evidence type="ECO:0000256" key="2">
    <source>
        <dbReference type="SAM" id="MobiDB-lite"/>
    </source>
</evidence>
<dbReference type="NCBIfam" id="TIGR02795">
    <property type="entry name" value="tol_pal_ybgF"/>
    <property type="match status" value="1"/>
</dbReference>
<comment type="subcellular location">
    <subcellularLocation>
        <location evidence="1">Periplasm</location>
    </subcellularLocation>
</comment>
<protein>
    <recommendedName>
        <fullName evidence="1">Cell division coordinator CpoB</fullName>
    </recommendedName>
</protein>
<dbReference type="InterPro" id="IPR019734">
    <property type="entry name" value="TPR_rpt"/>
</dbReference>
<dbReference type="RefSeq" id="WP_147851595.1">
    <property type="nucleotide sequence ID" value="NZ_VDUZ01000060.1"/>
</dbReference>
<dbReference type="Pfam" id="PF13174">
    <property type="entry name" value="TPR_6"/>
    <property type="match status" value="1"/>
</dbReference>
<keyword evidence="1" id="KW-0732">Signal</keyword>
<feature type="region of interest" description="Disordered" evidence="2">
    <location>
        <begin position="80"/>
        <end position="145"/>
    </location>
</feature>
<evidence type="ECO:0000313" key="3">
    <source>
        <dbReference type="EMBL" id="TXL70383.1"/>
    </source>
</evidence>
<dbReference type="EMBL" id="VDUZ01000060">
    <property type="protein sequence ID" value="TXL70383.1"/>
    <property type="molecule type" value="Genomic_DNA"/>
</dbReference>